<feature type="compositionally biased region" description="Polar residues" evidence="1">
    <location>
        <begin position="285"/>
        <end position="295"/>
    </location>
</feature>
<sequence length="946" mass="97236">MPGGGGVASGLVLGSLIVTAVWICAKSKPEKVLEAEGDSVDDGMMAGLNIRAGVGSQYPNVHISGMSSLAANCGGGRAGAGPTRPSPPPHPSQARMAMDRRSFSPRQCIQCPPAQPVCPAQCVAGCDLIAQTCSQCPTMRCTAAPDSSDSGGGISKGALAGVIVGCLILFAAGVLLFIYLRRRAQAAIVTTREKALATIAGSAPNSSSAAKSGFAANTVGITNTVVPGGALPPPDLGEKNSASSPPATASSAGGGAGGGQLYTHANHDLDPETGLVTHNPFTDAATISTTDTGSNVIPIHYVPPGARSPTSPMAPSRPERSPDLNLRLAPHPNAPHDSFASSLQPPHLSSPYAESQRSGATGHSWASTLSTGSSIMYDSPTIVNATQGVVRQVVLGVGKAEVVRVPSSGKRSIPEKLGGGTNKSSSSLHVPSSSMSRANRQRSPLANSSFIPMAIPEVPLSPHPASAPASANPFSDSATVEGESSLGGGTSTLQRQESDNSLHTTSTFGTQLPARSPGETSTGSVDAEHEGESNGNSDSHGEHSARDGLSQEGRLPHRESLPDFRHPLDEYRYPPQPSSAPPAFQIQPGFHPHHAARGSLASVASSGSRADSILAGFPFVQPSPMFVAGHGNSPLSMSYRPQSIATDAGGDGEGREGDSMGGDRERDHRGFNVGHAPGRGKGSVGGRSIGGGGGSTSALRVVKGAKGPAPSLKQLQAEEERAYYKYQQQQQQQLSQQLHHNRQDSTGADSVIDPELAATLGTGIGAGTPLPPLPLPLPPVPPSRHTLGLSTMSTASSGSNSGLEAFPFTLGGSTTSLSGGASHPTSMSMSVPMSLGSERSLGSARGMRNRVSEISNFIDEYGRERERASLDTLALSRDLQAFPLEYGPRDSFDVGHGHGHGHGHGNCCSESPRSPLLSSAFDLNPIFATYAPYPFFQSPPPPSRLL</sequence>
<feature type="region of interest" description="Disordered" evidence="1">
    <location>
        <begin position="407"/>
        <end position="443"/>
    </location>
</feature>
<feature type="region of interest" description="Disordered" evidence="1">
    <location>
        <begin position="817"/>
        <end position="846"/>
    </location>
</feature>
<feature type="region of interest" description="Disordered" evidence="1">
    <location>
        <begin position="226"/>
        <end position="366"/>
    </location>
</feature>
<feature type="transmembrane region" description="Helical" evidence="2">
    <location>
        <begin position="6"/>
        <end position="25"/>
    </location>
</feature>
<dbReference type="STRING" id="930990.A0A067MZJ0"/>
<protein>
    <recommendedName>
        <fullName evidence="5">Membrane anchor Opy2 N-terminal domain-containing protein</fullName>
    </recommendedName>
</protein>
<evidence type="ECO:0000313" key="4">
    <source>
        <dbReference type="Proteomes" id="UP000027195"/>
    </source>
</evidence>
<evidence type="ECO:0000256" key="1">
    <source>
        <dbReference type="SAM" id="MobiDB-lite"/>
    </source>
</evidence>
<dbReference type="HOGENOM" id="CLU_310785_0_0_1"/>
<feature type="compositionally biased region" description="Low complexity" evidence="1">
    <location>
        <begin position="241"/>
        <end position="251"/>
    </location>
</feature>
<dbReference type="InParanoid" id="A0A067MZJ0"/>
<accession>A0A067MZJ0</accession>
<feature type="compositionally biased region" description="Low complexity" evidence="1">
    <location>
        <begin position="463"/>
        <end position="484"/>
    </location>
</feature>
<dbReference type="EMBL" id="KL198024">
    <property type="protein sequence ID" value="KDQ17297.1"/>
    <property type="molecule type" value="Genomic_DNA"/>
</dbReference>
<feature type="compositionally biased region" description="Gly residues" evidence="1">
    <location>
        <begin position="677"/>
        <end position="695"/>
    </location>
</feature>
<feature type="compositionally biased region" description="Low complexity" evidence="1">
    <location>
        <begin position="727"/>
        <end position="738"/>
    </location>
</feature>
<keyword evidence="2" id="KW-0472">Membrane</keyword>
<dbReference type="AlphaFoldDB" id="A0A067MZJ0"/>
<feature type="compositionally biased region" description="Basic and acidic residues" evidence="1">
    <location>
        <begin position="554"/>
        <end position="572"/>
    </location>
</feature>
<feature type="region of interest" description="Disordered" evidence="1">
    <location>
        <begin position="642"/>
        <end position="699"/>
    </location>
</feature>
<feature type="compositionally biased region" description="Low complexity" evidence="1">
    <location>
        <begin position="786"/>
        <end position="798"/>
    </location>
</feature>
<keyword evidence="2" id="KW-1133">Transmembrane helix</keyword>
<feature type="region of interest" description="Disordered" evidence="1">
    <location>
        <begin position="74"/>
        <end position="95"/>
    </location>
</feature>
<keyword evidence="2" id="KW-0812">Transmembrane</keyword>
<gene>
    <name evidence="3" type="ORF">BOTBODRAFT_42971</name>
</gene>
<name>A0A067MZJ0_BOTB1</name>
<feature type="region of interest" description="Disordered" evidence="1">
    <location>
        <begin position="760"/>
        <end position="798"/>
    </location>
</feature>
<feature type="compositionally biased region" description="Basic and acidic residues" evidence="1">
    <location>
        <begin position="652"/>
        <end position="670"/>
    </location>
</feature>
<keyword evidence="4" id="KW-1185">Reference proteome</keyword>
<dbReference type="OrthoDB" id="2402916at2759"/>
<feature type="compositionally biased region" description="Polar residues" evidence="1">
    <location>
        <begin position="352"/>
        <end position="366"/>
    </location>
</feature>
<dbReference type="Proteomes" id="UP000027195">
    <property type="component" value="Unassembled WGS sequence"/>
</dbReference>
<evidence type="ECO:0008006" key="5">
    <source>
        <dbReference type="Google" id="ProtNLM"/>
    </source>
</evidence>
<reference evidence="4" key="1">
    <citation type="journal article" date="2014" name="Proc. Natl. Acad. Sci. U.S.A.">
        <title>Extensive sampling of basidiomycete genomes demonstrates inadequacy of the white-rot/brown-rot paradigm for wood decay fungi.</title>
        <authorList>
            <person name="Riley R."/>
            <person name="Salamov A.A."/>
            <person name="Brown D.W."/>
            <person name="Nagy L.G."/>
            <person name="Floudas D."/>
            <person name="Held B.W."/>
            <person name="Levasseur A."/>
            <person name="Lombard V."/>
            <person name="Morin E."/>
            <person name="Otillar R."/>
            <person name="Lindquist E.A."/>
            <person name="Sun H."/>
            <person name="LaButti K.M."/>
            <person name="Schmutz J."/>
            <person name="Jabbour D."/>
            <person name="Luo H."/>
            <person name="Baker S.E."/>
            <person name="Pisabarro A.G."/>
            <person name="Walton J.D."/>
            <person name="Blanchette R.A."/>
            <person name="Henrissat B."/>
            <person name="Martin F."/>
            <person name="Cullen D."/>
            <person name="Hibbett D.S."/>
            <person name="Grigoriev I.V."/>
        </authorList>
    </citation>
    <scope>NUCLEOTIDE SEQUENCE [LARGE SCALE GENOMIC DNA]</scope>
    <source>
        <strain evidence="4">FD-172 SS1</strain>
    </source>
</reference>
<proteinExistence type="predicted"/>
<evidence type="ECO:0000313" key="3">
    <source>
        <dbReference type="EMBL" id="KDQ17297.1"/>
    </source>
</evidence>
<feature type="transmembrane region" description="Helical" evidence="2">
    <location>
        <begin position="158"/>
        <end position="180"/>
    </location>
</feature>
<feature type="compositionally biased region" description="Pro residues" evidence="1">
    <location>
        <begin position="769"/>
        <end position="782"/>
    </location>
</feature>
<feature type="compositionally biased region" description="Polar residues" evidence="1">
    <location>
        <begin position="499"/>
        <end position="510"/>
    </location>
</feature>
<feature type="compositionally biased region" description="Low complexity" evidence="1">
    <location>
        <begin position="424"/>
        <end position="436"/>
    </location>
</feature>
<organism evidence="3 4">
    <name type="scientific">Botryobasidium botryosum (strain FD-172 SS1)</name>
    <dbReference type="NCBI Taxonomy" id="930990"/>
    <lineage>
        <taxon>Eukaryota</taxon>
        <taxon>Fungi</taxon>
        <taxon>Dikarya</taxon>
        <taxon>Basidiomycota</taxon>
        <taxon>Agaricomycotina</taxon>
        <taxon>Agaricomycetes</taxon>
        <taxon>Cantharellales</taxon>
        <taxon>Botryobasidiaceae</taxon>
        <taxon>Botryobasidium</taxon>
    </lineage>
</organism>
<evidence type="ECO:0000256" key="2">
    <source>
        <dbReference type="SAM" id="Phobius"/>
    </source>
</evidence>
<feature type="region of interest" description="Disordered" evidence="1">
    <location>
        <begin position="461"/>
        <end position="597"/>
    </location>
</feature>
<feature type="region of interest" description="Disordered" evidence="1">
    <location>
        <begin position="723"/>
        <end position="748"/>
    </location>
</feature>